<keyword evidence="5 12" id="KW-0812">Transmembrane</keyword>
<dbReference type="OrthoDB" id="9806127at2"/>
<dbReference type="Proteomes" id="UP000029033">
    <property type="component" value="Unassembled WGS sequence"/>
</dbReference>
<evidence type="ECO:0000256" key="8">
    <source>
        <dbReference type="ARBA" id="ARBA00022989"/>
    </source>
</evidence>
<feature type="transmembrane region" description="Helical" evidence="12">
    <location>
        <begin position="117"/>
        <end position="137"/>
    </location>
</feature>
<dbReference type="FunFam" id="3.40.50.300:FF:000221">
    <property type="entry name" value="Multidrug ABC transporter ATP-binding protein"/>
    <property type="match status" value="1"/>
</dbReference>
<dbReference type="InterPro" id="IPR036640">
    <property type="entry name" value="ABC1_TM_sf"/>
</dbReference>
<keyword evidence="15" id="KW-0378">Hydrolase</keyword>
<dbReference type="AlphaFoldDB" id="A0A087D7A5"/>
<comment type="subcellular location">
    <subcellularLocation>
        <location evidence="1">Cell inner membrane</location>
        <topology evidence="1">Multi-pass membrane protein</topology>
    </subcellularLocation>
</comment>
<evidence type="ECO:0000313" key="16">
    <source>
        <dbReference type="Proteomes" id="UP000029033"/>
    </source>
</evidence>
<dbReference type="Pfam" id="PF00005">
    <property type="entry name" value="ABC_tran"/>
    <property type="match status" value="1"/>
</dbReference>
<dbReference type="GO" id="GO:0015421">
    <property type="term" value="F:ABC-type oligopeptide transporter activity"/>
    <property type="evidence" value="ECO:0007669"/>
    <property type="project" value="TreeGrafter"/>
</dbReference>
<dbReference type="InterPro" id="IPR027417">
    <property type="entry name" value="P-loop_NTPase"/>
</dbReference>
<feature type="transmembrane region" description="Helical" evidence="12">
    <location>
        <begin position="222"/>
        <end position="238"/>
    </location>
</feature>
<dbReference type="eggNOG" id="COG1132">
    <property type="taxonomic scope" value="Bacteria"/>
</dbReference>
<feature type="transmembrane region" description="Helical" evidence="12">
    <location>
        <begin position="199"/>
        <end position="216"/>
    </location>
</feature>
<evidence type="ECO:0000256" key="3">
    <source>
        <dbReference type="ARBA" id="ARBA00022475"/>
    </source>
</evidence>
<dbReference type="SUPFAM" id="SSF90123">
    <property type="entry name" value="ABC transporter transmembrane region"/>
    <property type="match status" value="1"/>
</dbReference>
<dbReference type="EMBL" id="JGZO01000023">
    <property type="protein sequence ID" value="KFI91405.1"/>
    <property type="molecule type" value="Genomic_DNA"/>
</dbReference>
<dbReference type="PROSITE" id="PS50893">
    <property type="entry name" value="ABC_TRANSPORTER_2"/>
    <property type="match status" value="1"/>
</dbReference>
<evidence type="ECO:0000256" key="10">
    <source>
        <dbReference type="ARBA" id="ARBA00023455"/>
    </source>
</evidence>
<dbReference type="Pfam" id="PF00664">
    <property type="entry name" value="ABC_membrane"/>
    <property type="match status" value="1"/>
</dbReference>
<dbReference type="GO" id="GO:0005524">
    <property type="term" value="F:ATP binding"/>
    <property type="evidence" value="ECO:0007669"/>
    <property type="project" value="UniProtKB-KW"/>
</dbReference>
<evidence type="ECO:0000259" key="13">
    <source>
        <dbReference type="PROSITE" id="PS50893"/>
    </source>
</evidence>
<dbReference type="EC" id="3.6.3.43" evidence="15"/>
<comment type="similarity">
    <text evidence="10">Belongs to the ABC transporter superfamily. Siderophore-Fe(3+) uptake transporter (SIUT) (TC 3.A.1.21) family.</text>
</comment>
<feature type="transmembrane region" description="Helical" evidence="12">
    <location>
        <begin position="334"/>
        <end position="355"/>
    </location>
</feature>
<evidence type="ECO:0000256" key="4">
    <source>
        <dbReference type="ARBA" id="ARBA00022519"/>
    </source>
</evidence>
<proteinExistence type="inferred from homology"/>
<dbReference type="InterPro" id="IPR039421">
    <property type="entry name" value="Type_1_exporter"/>
</dbReference>
<dbReference type="STRING" id="158787.BSCA_2097"/>
<keyword evidence="4" id="KW-0997">Cell inner membrane</keyword>
<dbReference type="SMART" id="SM00382">
    <property type="entry name" value="AAA"/>
    <property type="match status" value="1"/>
</dbReference>
<feature type="region of interest" description="Disordered" evidence="11">
    <location>
        <begin position="1"/>
        <end position="20"/>
    </location>
</feature>
<evidence type="ECO:0000256" key="12">
    <source>
        <dbReference type="SAM" id="Phobius"/>
    </source>
</evidence>
<sequence length="657" mass="69765">MSTRDTNTATAAARSNQSAGTAVDRSVDEAIAAAAANGADAAVPTISYRQLVGKPAKPGSFRDRFALTETGVKALVSGAIACAIGNFSLMLPMGVIYLAVIHYVGHLDDPSAPLPEFWPFVAMSVTVLVVMFLAQWWQYDSTYNEIYGESARTRLALAEKLRMLPMSFFSRRSIADLTTAVLADCASLELLFSHVMPELFGATISTTVVAVVMFVYDWRMALAMVWVLPIAVILLLLSRKLQQSLTRAFTKARLSVASGIQESLECAAQLRASGQTDRYLDGLDRRIDAAERAQIRSELIPGTIVSGAQILLTVGKASIILVGAQLVAAGETDFVTYVMFLLCAALIYAPIAVIFESIAELMGVGTHAARLREIHREPAQQGAERFEPNGHDVAFEHVTFSYAGDADGSGKVGADAAGAGGNKETVLSDVSFTARQGEVTALVGPSGGGKSTVTKLAARFWDADAGTVTVGGVDVSGVAPETLLADYAIVFQDVVLFNDTIRENIRLGRRGASDAEVLAAARAANCDEFVSLLPGGYDTVIGENGSTLSGGERQRISIARALLKDAPIVLLDEATASLDVENETKVQGALSRLLRGKTVLVIAHRMRTVMNADKIVVLDGGRVVEEGSPARLIAAGGEFAHMVALQSDAQSWSLHKQ</sequence>
<evidence type="ECO:0000256" key="5">
    <source>
        <dbReference type="ARBA" id="ARBA00022692"/>
    </source>
</evidence>
<dbReference type="SUPFAM" id="SSF52540">
    <property type="entry name" value="P-loop containing nucleoside triphosphate hydrolases"/>
    <property type="match status" value="1"/>
</dbReference>
<dbReference type="PROSITE" id="PS50929">
    <property type="entry name" value="ABC_TM1F"/>
    <property type="match status" value="1"/>
</dbReference>
<dbReference type="PANTHER" id="PTHR43394:SF1">
    <property type="entry name" value="ATP-BINDING CASSETTE SUB-FAMILY B MEMBER 10, MITOCHONDRIAL"/>
    <property type="match status" value="1"/>
</dbReference>
<name>A0A087D7A5_9BIFI</name>
<protein>
    <submittedName>
        <fullName evidence="15">ABC-type multidrug transport system, ATPase and permease component</fullName>
        <ecNumber evidence="15">3.6.3.43</ecNumber>
    </submittedName>
</protein>
<evidence type="ECO:0000256" key="2">
    <source>
        <dbReference type="ARBA" id="ARBA00022448"/>
    </source>
</evidence>
<dbReference type="GeneID" id="85165296"/>
<keyword evidence="3" id="KW-1003">Cell membrane</keyword>
<evidence type="ECO:0000256" key="11">
    <source>
        <dbReference type="SAM" id="MobiDB-lite"/>
    </source>
</evidence>
<keyword evidence="7" id="KW-0067">ATP-binding</keyword>
<evidence type="ECO:0000256" key="1">
    <source>
        <dbReference type="ARBA" id="ARBA00004429"/>
    </source>
</evidence>
<comment type="caution">
    <text evidence="15">The sequence shown here is derived from an EMBL/GenBank/DDBJ whole genome shotgun (WGS) entry which is preliminary data.</text>
</comment>
<evidence type="ECO:0000256" key="7">
    <source>
        <dbReference type="ARBA" id="ARBA00022840"/>
    </source>
</evidence>
<dbReference type="Gene3D" id="1.20.1560.10">
    <property type="entry name" value="ABC transporter type 1, transmembrane domain"/>
    <property type="match status" value="1"/>
</dbReference>
<dbReference type="PROSITE" id="PS00211">
    <property type="entry name" value="ABC_TRANSPORTER_1"/>
    <property type="match status" value="1"/>
</dbReference>
<keyword evidence="9 12" id="KW-0472">Membrane</keyword>
<gene>
    <name evidence="15" type="ORF">BSCA_2097</name>
</gene>
<evidence type="ECO:0000313" key="15">
    <source>
        <dbReference type="EMBL" id="KFI91405.1"/>
    </source>
</evidence>
<dbReference type="PANTHER" id="PTHR43394">
    <property type="entry name" value="ATP-DEPENDENT PERMEASE MDL1, MITOCHONDRIAL"/>
    <property type="match status" value="1"/>
</dbReference>
<keyword evidence="6" id="KW-0547">Nucleotide-binding</keyword>
<keyword evidence="16" id="KW-1185">Reference proteome</keyword>
<feature type="domain" description="ABC transmembrane type-1" evidence="14">
    <location>
        <begin position="78"/>
        <end position="363"/>
    </location>
</feature>
<evidence type="ECO:0000256" key="9">
    <source>
        <dbReference type="ARBA" id="ARBA00023136"/>
    </source>
</evidence>
<feature type="compositionally biased region" description="Low complexity" evidence="11">
    <location>
        <begin position="1"/>
        <end position="16"/>
    </location>
</feature>
<reference evidence="15 16" key="1">
    <citation type="submission" date="2014-03" db="EMBL/GenBank/DDBJ databases">
        <title>Genomics of Bifidobacteria.</title>
        <authorList>
            <person name="Ventura M."/>
            <person name="Milani C."/>
            <person name="Lugli G.A."/>
        </authorList>
    </citation>
    <scope>NUCLEOTIDE SEQUENCE [LARGE SCALE GENOMIC DNA]</scope>
    <source>
        <strain evidence="15 16">LMG 21589</strain>
    </source>
</reference>
<feature type="domain" description="ABC transporter" evidence="13">
    <location>
        <begin position="393"/>
        <end position="645"/>
    </location>
</feature>
<keyword evidence="2" id="KW-0813">Transport</keyword>
<evidence type="ECO:0000256" key="6">
    <source>
        <dbReference type="ARBA" id="ARBA00022741"/>
    </source>
</evidence>
<keyword evidence="8 12" id="KW-1133">Transmembrane helix</keyword>
<accession>A0A087D7A5</accession>
<evidence type="ECO:0000259" key="14">
    <source>
        <dbReference type="PROSITE" id="PS50929"/>
    </source>
</evidence>
<dbReference type="InterPro" id="IPR003593">
    <property type="entry name" value="AAA+_ATPase"/>
</dbReference>
<dbReference type="InterPro" id="IPR003439">
    <property type="entry name" value="ABC_transporter-like_ATP-bd"/>
</dbReference>
<feature type="transmembrane region" description="Helical" evidence="12">
    <location>
        <begin position="74"/>
        <end position="105"/>
    </location>
</feature>
<dbReference type="CDD" id="cd07346">
    <property type="entry name" value="ABC_6TM_exporters"/>
    <property type="match status" value="1"/>
</dbReference>
<dbReference type="RefSeq" id="WP_144414405.1">
    <property type="nucleotide sequence ID" value="NZ_CAUPKV010000006.1"/>
</dbReference>
<dbReference type="GO" id="GO:0016887">
    <property type="term" value="F:ATP hydrolysis activity"/>
    <property type="evidence" value="ECO:0007669"/>
    <property type="project" value="InterPro"/>
</dbReference>
<organism evidence="15 16">
    <name type="scientific">Bifidobacterium scardovii</name>
    <dbReference type="NCBI Taxonomy" id="158787"/>
    <lineage>
        <taxon>Bacteria</taxon>
        <taxon>Bacillati</taxon>
        <taxon>Actinomycetota</taxon>
        <taxon>Actinomycetes</taxon>
        <taxon>Bifidobacteriales</taxon>
        <taxon>Bifidobacteriaceae</taxon>
        <taxon>Bifidobacterium</taxon>
    </lineage>
</organism>
<dbReference type="InterPro" id="IPR011527">
    <property type="entry name" value="ABC1_TM_dom"/>
</dbReference>
<dbReference type="Gene3D" id="3.40.50.300">
    <property type="entry name" value="P-loop containing nucleotide triphosphate hydrolases"/>
    <property type="match status" value="1"/>
</dbReference>
<dbReference type="InterPro" id="IPR017871">
    <property type="entry name" value="ABC_transporter-like_CS"/>
</dbReference>
<dbReference type="GO" id="GO:0005886">
    <property type="term" value="C:plasma membrane"/>
    <property type="evidence" value="ECO:0007669"/>
    <property type="project" value="UniProtKB-SubCell"/>
</dbReference>